<keyword evidence="3 6" id="KW-0949">S-adenosyl-L-methionine</keyword>
<dbReference type="PANTHER" id="PTHR46098:SF1">
    <property type="entry name" value="TRNA (CYTOSINE(38)-C(5))-METHYLTRANSFERASE"/>
    <property type="match status" value="1"/>
</dbReference>
<evidence type="ECO:0000256" key="1">
    <source>
        <dbReference type="ARBA" id="ARBA00022603"/>
    </source>
</evidence>
<dbReference type="InterPro" id="IPR050750">
    <property type="entry name" value="C5-MTase"/>
</dbReference>
<evidence type="ECO:0000256" key="8">
    <source>
        <dbReference type="RuleBase" id="RU000417"/>
    </source>
</evidence>
<keyword evidence="4" id="KW-0680">Restriction system</keyword>
<comment type="caution">
    <text evidence="10">The sequence shown here is derived from an EMBL/GenBank/DDBJ whole genome shotgun (WGS) entry which is preliminary data.</text>
</comment>
<comment type="similarity">
    <text evidence="6 7">Belongs to the class I-like SAM-binding methyltransferase superfamily. C5-methyltransferase family.</text>
</comment>
<name>A0ABS5HJF5_9BACT</name>
<dbReference type="PROSITE" id="PS00095">
    <property type="entry name" value="C5_MTASE_2"/>
    <property type="match status" value="1"/>
</dbReference>
<dbReference type="Gene3D" id="3.90.120.10">
    <property type="entry name" value="DNA Methylase, subunit A, domain 2"/>
    <property type="match status" value="1"/>
</dbReference>
<gene>
    <name evidence="10" type="ORF">KDD93_06850</name>
</gene>
<accession>A0ABS5HJF5</accession>
<reference evidence="10 11" key="1">
    <citation type="submission" date="2021-04" db="EMBL/GenBank/DDBJ databases">
        <title>Molecular and phenotypic characterization and identification of bacterial isolates recovered from the Anatolian ground squirrels (Spermophilus xanthoprymnus) and which have the potential to form a new species in the Campylobacter genus.</title>
        <authorList>
            <person name="Aydin F."/>
            <person name="Abay S."/>
            <person name="Kayman T."/>
            <person name="Karakaya E."/>
            <person name="Mustak H.K."/>
            <person name="Mustak I.B."/>
            <person name="Bilgin N."/>
            <person name="Duzler A."/>
            <person name="Sahin O."/>
            <person name="Guran O."/>
            <person name="Saticioglu I.B."/>
        </authorList>
    </citation>
    <scope>NUCLEOTIDE SEQUENCE [LARGE SCALE GENOMIC DNA]</scope>
    <source>
        <strain evidence="11">faydin-G24</strain>
    </source>
</reference>
<dbReference type="NCBIfam" id="TIGR00675">
    <property type="entry name" value="dcm"/>
    <property type="match status" value="1"/>
</dbReference>
<dbReference type="InterPro" id="IPR018117">
    <property type="entry name" value="C5_DNA_meth_AS"/>
</dbReference>
<dbReference type="Proteomes" id="UP000682951">
    <property type="component" value="Unassembled WGS sequence"/>
</dbReference>
<keyword evidence="2 6" id="KW-0808">Transferase</keyword>
<feature type="transmembrane region" description="Helical" evidence="9">
    <location>
        <begin position="12"/>
        <end position="29"/>
    </location>
</feature>
<dbReference type="InterPro" id="IPR001525">
    <property type="entry name" value="C5_MeTfrase"/>
</dbReference>
<comment type="catalytic activity">
    <reaction evidence="5 8">
        <text>a 2'-deoxycytidine in DNA + S-adenosyl-L-methionine = a 5-methyl-2'-deoxycytidine in DNA + S-adenosyl-L-homocysteine + H(+)</text>
        <dbReference type="Rhea" id="RHEA:13681"/>
        <dbReference type="Rhea" id="RHEA-COMP:11369"/>
        <dbReference type="Rhea" id="RHEA-COMP:11370"/>
        <dbReference type="ChEBI" id="CHEBI:15378"/>
        <dbReference type="ChEBI" id="CHEBI:57856"/>
        <dbReference type="ChEBI" id="CHEBI:59789"/>
        <dbReference type="ChEBI" id="CHEBI:85452"/>
        <dbReference type="ChEBI" id="CHEBI:85454"/>
        <dbReference type="EC" id="2.1.1.37"/>
    </reaction>
</comment>
<dbReference type="EMBL" id="JAGSSW010000006">
    <property type="protein sequence ID" value="MBR8464278.1"/>
    <property type="molecule type" value="Genomic_DNA"/>
</dbReference>
<dbReference type="SUPFAM" id="SSF53335">
    <property type="entry name" value="S-adenosyl-L-methionine-dependent methyltransferases"/>
    <property type="match status" value="1"/>
</dbReference>
<proteinExistence type="inferred from homology"/>
<dbReference type="CDD" id="cd00315">
    <property type="entry name" value="Cyt_C5_DNA_methylase"/>
    <property type="match status" value="1"/>
</dbReference>
<dbReference type="InterPro" id="IPR029063">
    <property type="entry name" value="SAM-dependent_MTases_sf"/>
</dbReference>
<dbReference type="PANTHER" id="PTHR46098">
    <property type="entry name" value="TRNA (CYTOSINE(38)-C(5))-METHYLTRANSFERASE"/>
    <property type="match status" value="1"/>
</dbReference>
<evidence type="ECO:0000256" key="5">
    <source>
        <dbReference type="ARBA" id="ARBA00047422"/>
    </source>
</evidence>
<dbReference type="PROSITE" id="PS00094">
    <property type="entry name" value="C5_MTASE_1"/>
    <property type="match status" value="1"/>
</dbReference>
<evidence type="ECO:0000313" key="11">
    <source>
        <dbReference type="Proteomes" id="UP000682951"/>
    </source>
</evidence>
<organism evidence="10 11">
    <name type="scientific">Campylobacter anatolicus</name>
    <dbReference type="NCBI Taxonomy" id="2829105"/>
    <lineage>
        <taxon>Bacteria</taxon>
        <taxon>Pseudomonadati</taxon>
        <taxon>Campylobacterota</taxon>
        <taxon>Epsilonproteobacteria</taxon>
        <taxon>Campylobacterales</taxon>
        <taxon>Campylobacteraceae</taxon>
        <taxon>Campylobacter</taxon>
    </lineage>
</organism>
<evidence type="ECO:0000256" key="2">
    <source>
        <dbReference type="ARBA" id="ARBA00022679"/>
    </source>
</evidence>
<dbReference type="PRINTS" id="PR00105">
    <property type="entry name" value="C5METTRFRASE"/>
</dbReference>
<dbReference type="EC" id="2.1.1.37" evidence="8"/>
<keyword evidence="9" id="KW-0472">Membrane</keyword>
<sequence>MLIDFYKGGYVSYLVGALFAGIGGIELGFKKAGLKIAFANEIDKNANITYKSNFKHLLKTCDMRELDPSTLPKVDILVGGFPCQAFSIAGYQKGFNDDRGDIFFDIIRYINALKPEVLFLENVKNLASHDKGRTFKIIQDELNKAGYHIKSAILNTCEYTDIPQNRERIYIVCFKDKNMSEAFKFPKKRENKPRSIRDFLEKNVDDCFYYHNSKYLAELKSVMTNKDTFYQWRRVYVRENKNGLCPTLTANMGMGGHNVPLVLDDNMNIRKITPRECARFQGFDDSFILPTQLSNSALYKQIGNSVSVPVIELIAVQILKVLQEFDKKVA</sequence>
<dbReference type="GO" id="GO:0008168">
    <property type="term" value="F:methyltransferase activity"/>
    <property type="evidence" value="ECO:0007669"/>
    <property type="project" value="UniProtKB-KW"/>
</dbReference>
<evidence type="ECO:0000313" key="10">
    <source>
        <dbReference type="EMBL" id="MBR8464278.1"/>
    </source>
</evidence>
<evidence type="ECO:0000256" key="7">
    <source>
        <dbReference type="RuleBase" id="RU000416"/>
    </source>
</evidence>
<evidence type="ECO:0000256" key="3">
    <source>
        <dbReference type="ARBA" id="ARBA00022691"/>
    </source>
</evidence>
<keyword evidence="9" id="KW-1133">Transmembrane helix</keyword>
<dbReference type="InterPro" id="IPR031303">
    <property type="entry name" value="C5_meth_CS"/>
</dbReference>
<dbReference type="Pfam" id="PF00145">
    <property type="entry name" value="DNA_methylase"/>
    <property type="match status" value="1"/>
</dbReference>
<keyword evidence="11" id="KW-1185">Reference proteome</keyword>
<evidence type="ECO:0000256" key="4">
    <source>
        <dbReference type="ARBA" id="ARBA00022747"/>
    </source>
</evidence>
<keyword evidence="9" id="KW-0812">Transmembrane</keyword>
<feature type="active site" evidence="6">
    <location>
        <position position="83"/>
    </location>
</feature>
<dbReference type="GO" id="GO:0032259">
    <property type="term" value="P:methylation"/>
    <property type="evidence" value="ECO:0007669"/>
    <property type="project" value="UniProtKB-KW"/>
</dbReference>
<keyword evidence="1 6" id="KW-0489">Methyltransferase</keyword>
<evidence type="ECO:0000256" key="6">
    <source>
        <dbReference type="PROSITE-ProRule" id="PRU01016"/>
    </source>
</evidence>
<dbReference type="PROSITE" id="PS51679">
    <property type="entry name" value="SAM_MT_C5"/>
    <property type="match status" value="1"/>
</dbReference>
<dbReference type="Gene3D" id="3.40.50.150">
    <property type="entry name" value="Vaccinia Virus protein VP39"/>
    <property type="match status" value="1"/>
</dbReference>
<protein>
    <recommendedName>
        <fullName evidence="8">Cytosine-specific methyltransferase</fullName>
        <ecNumber evidence="8">2.1.1.37</ecNumber>
    </recommendedName>
</protein>
<evidence type="ECO:0000256" key="9">
    <source>
        <dbReference type="SAM" id="Phobius"/>
    </source>
</evidence>